<keyword evidence="8" id="KW-1185">Reference proteome</keyword>
<dbReference type="PRINTS" id="PR00723">
    <property type="entry name" value="SUBTILISIN"/>
</dbReference>
<dbReference type="Gene3D" id="3.40.50.200">
    <property type="entry name" value="Peptidase S8/S53 domain"/>
    <property type="match status" value="1"/>
</dbReference>
<keyword evidence="2 7" id="KW-0645">Protease</keyword>
<evidence type="ECO:0000256" key="5">
    <source>
        <dbReference type="PROSITE-ProRule" id="PRU01240"/>
    </source>
</evidence>
<dbReference type="Proteomes" id="UP000801864">
    <property type="component" value="Unassembled WGS sequence"/>
</dbReference>
<evidence type="ECO:0000256" key="2">
    <source>
        <dbReference type="ARBA" id="ARBA00022670"/>
    </source>
</evidence>
<evidence type="ECO:0000313" key="8">
    <source>
        <dbReference type="Proteomes" id="UP000801864"/>
    </source>
</evidence>
<dbReference type="PANTHER" id="PTHR43806">
    <property type="entry name" value="PEPTIDASE S8"/>
    <property type="match status" value="1"/>
</dbReference>
<sequence length="680" mass="75978">MTEDDRSSAASNPKRSRSLRRRLRLLQSVLPEVLAAADAHASIGGTGRDQQFWGKLLHPYEDIELEQRCFDLLHDAHGDLVEGVLKGLEEVVQVADLIPEEYKQTLFPRLEILTEEIEKASDPSEIRIEISVPNNTDRIIELLSSLAAVIKDNSNESDDNALSKLRASNPQRGLPRKYRRSEIWRVSLQPFLITELFQSEGGHSMEATIASWEAKLLDHGILLMEIFNQEPFPSPAKQPGRAPPAKSDIAEACIKWLNSIKWGTFGKWGQAVEPCISGRLMDKFNSFLRLNSRAPDGPSGSQSSNPEGGLDKAFVRLFYKEILTPLEEMFAFEWPDKDPDEVISTMKLRYAAGIDEGRFFDSSECSDIKHIKNANKWFKCFDEIRYKLTLMAASERKIRIGVLDTGIDMNNITISQNRGRIRCWPPGADHHDNIGHGTHVAFLLLHLTKDVDLLICKITDSVDIKDASIKQIADPGKDRVDILNLSFGFPEYQDKLDPINKAIRNAASSGLIIFAAAGNEGGNAGMSWPASLQDKRDVIPIYSSNGKGKLSGMNPSSRTGSYIYTLGKGVKSCQVRDVDGVQQVIHRSGSSFATPIAAATAAIILRFVDSANPSPECSKKLEELKPRLRTRLGMERVMCEVCVREPKWLQPCYLTPWYLFELEEAIQIPVIIKILKQVTP</sequence>
<evidence type="ECO:0000313" key="7">
    <source>
        <dbReference type="EMBL" id="KAF3071778.1"/>
    </source>
</evidence>
<evidence type="ECO:0000259" key="6">
    <source>
        <dbReference type="Pfam" id="PF00082"/>
    </source>
</evidence>
<proteinExistence type="inferred from homology"/>
<accession>A0A9P5CEM5</accession>
<evidence type="ECO:0000256" key="4">
    <source>
        <dbReference type="ARBA" id="ARBA00022825"/>
    </source>
</evidence>
<dbReference type="SUPFAM" id="SSF52743">
    <property type="entry name" value="Subtilisin-like"/>
    <property type="match status" value="1"/>
</dbReference>
<evidence type="ECO:0000256" key="3">
    <source>
        <dbReference type="ARBA" id="ARBA00022801"/>
    </source>
</evidence>
<dbReference type="InterPro" id="IPR036852">
    <property type="entry name" value="Peptidase_S8/S53_dom_sf"/>
</dbReference>
<dbReference type="InterPro" id="IPR015500">
    <property type="entry name" value="Peptidase_S8_subtilisin-rel"/>
</dbReference>
<protein>
    <submittedName>
        <fullName evidence="7">Subtilisin-like protease 2</fullName>
    </submittedName>
</protein>
<dbReference type="InterPro" id="IPR050131">
    <property type="entry name" value="Peptidase_S8_subtilisin-like"/>
</dbReference>
<keyword evidence="3" id="KW-0378">Hydrolase</keyword>
<evidence type="ECO:0000256" key="1">
    <source>
        <dbReference type="ARBA" id="ARBA00011073"/>
    </source>
</evidence>
<gene>
    <name evidence="7" type="ORF">CFAM422_006179</name>
</gene>
<comment type="caution">
    <text evidence="5">Lacks conserved residue(s) required for the propagation of feature annotation.</text>
</comment>
<dbReference type="PANTHER" id="PTHR43806:SF11">
    <property type="entry name" value="CEREVISIN-RELATED"/>
    <property type="match status" value="1"/>
</dbReference>
<comment type="caution">
    <text evidence="7">The sequence shown here is derived from an EMBL/GenBank/DDBJ whole genome shotgun (WGS) entry which is preliminary data.</text>
</comment>
<dbReference type="AlphaFoldDB" id="A0A9P5CEM5"/>
<comment type="similarity">
    <text evidence="1 5">Belongs to the peptidase S8 family.</text>
</comment>
<name>A0A9P5CEM5_9HYPO</name>
<organism evidence="7 8">
    <name type="scientific">Trichoderma lentiforme</name>
    <dbReference type="NCBI Taxonomy" id="1567552"/>
    <lineage>
        <taxon>Eukaryota</taxon>
        <taxon>Fungi</taxon>
        <taxon>Dikarya</taxon>
        <taxon>Ascomycota</taxon>
        <taxon>Pezizomycotina</taxon>
        <taxon>Sordariomycetes</taxon>
        <taxon>Hypocreomycetidae</taxon>
        <taxon>Hypocreales</taxon>
        <taxon>Hypocreaceae</taxon>
        <taxon>Trichoderma</taxon>
    </lineage>
</organism>
<dbReference type="CDD" id="cd00306">
    <property type="entry name" value="Peptidases_S8_S53"/>
    <property type="match status" value="1"/>
</dbReference>
<feature type="domain" description="Peptidase S8/S53" evidence="6">
    <location>
        <begin position="396"/>
        <end position="613"/>
    </location>
</feature>
<dbReference type="EMBL" id="QLNT01000010">
    <property type="protein sequence ID" value="KAF3071778.1"/>
    <property type="molecule type" value="Genomic_DNA"/>
</dbReference>
<dbReference type="InterPro" id="IPR000209">
    <property type="entry name" value="Peptidase_S8/S53_dom"/>
</dbReference>
<dbReference type="GO" id="GO:0006508">
    <property type="term" value="P:proteolysis"/>
    <property type="evidence" value="ECO:0007669"/>
    <property type="project" value="UniProtKB-KW"/>
</dbReference>
<dbReference type="GO" id="GO:0004252">
    <property type="term" value="F:serine-type endopeptidase activity"/>
    <property type="evidence" value="ECO:0007669"/>
    <property type="project" value="InterPro"/>
</dbReference>
<dbReference type="PROSITE" id="PS51892">
    <property type="entry name" value="SUBTILASE"/>
    <property type="match status" value="1"/>
</dbReference>
<dbReference type="Pfam" id="PF00082">
    <property type="entry name" value="Peptidase_S8"/>
    <property type="match status" value="1"/>
</dbReference>
<reference evidence="7 8" key="1">
    <citation type="submission" date="2018-06" db="EMBL/GenBank/DDBJ databases">
        <title>Genome analysis of cellulolytic fungus Trichoderma lentiforme CFAM-422.</title>
        <authorList>
            <person name="Steindorff A.S."/>
            <person name="Formighieri E.F."/>
            <person name="Midorikawa G.E.O."/>
            <person name="Tamietti M.S."/>
            <person name="Ramos E.Z."/>
            <person name="Silva A.S."/>
            <person name="Bon E.P.S."/>
            <person name="Mendes T.D."/>
            <person name="Damaso M.C.T."/>
            <person name="Favaro L.C.L."/>
        </authorList>
    </citation>
    <scope>NUCLEOTIDE SEQUENCE [LARGE SCALE GENOMIC DNA]</scope>
    <source>
        <strain evidence="7 8">CFAM-422</strain>
    </source>
</reference>
<keyword evidence="4" id="KW-0720">Serine protease</keyword>